<dbReference type="InterPro" id="IPR011760">
    <property type="entry name" value="PsdUridine_synth_TruD_insert"/>
</dbReference>
<feature type="compositionally biased region" description="Basic and acidic residues" evidence="3">
    <location>
        <begin position="26"/>
        <end position="35"/>
    </location>
</feature>
<dbReference type="NCBIfam" id="TIGR00094">
    <property type="entry name" value="tRNA_TruD_broad"/>
    <property type="match status" value="1"/>
</dbReference>
<dbReference type="EMBL" id="CVQI01028891">
    <property type="protein sequence ID" value="CRK36406.1"/>
    <property type="molecule type" value="Genomic_DNA"/>
</dbReference>
<evidence type="ECO:0000313" key="5">
    <source>
        <dbReference type="EMBL" id="CRK36406.1"/>
    </source>
</evidence>
<organism evidence="5 6">
    <name type="scientific">Verticillium longisporum</name>
    <name type="common">Verticillium dahliae var. longisporum</name>
    <dbReference type="NCBI Taxonomy" id="100787"/>
    <lineage>
        <taxon>Eukaryota</taxon>
        <taxon>Fungi</taxon>
        <taxon>Dikarya</taxon>
        <taxon>Ascomycota</taxon>
        <taxon>Pezizomycotina</taxon>
        <taxon>Sordariomycetes</taxon>
        <taxon>Hypocreomycetidae</taxon>
        <taxon>Glomerellales</taxon>
        <taxon>Plectosphaerellaceae</taxon>
        <taxon>Verticillium</taxon>
    </lineage>
</organism>
<dbReference type="GO" id="GO:0005634">
    <property type="term" value="C:nucleus"/>
    <property type="evidence" value="ECO:0007669"/>
    <property type="project" value="TreeGrafter"/>
</dbReference>
<feature type="compositionally biased region" description="Acidic residues" evidence="3">
    <location>
        <begin position="655"/>
        <end position="664"/>
    </location>
</feature>
<gene>
    <name evidence="5" type="ORF">BN1723_015075</name>
</gene>
<sequence>MMHIDATVRGKAGDFGSPFLASRPKLGSERPEELRPAGNTEIGTVNKAQVCIVLPNFSKSELRIFTLLINIKAALLHVPRHFLLGLVCSISVTMAATDKPQIGAHGVRLNRGLGITERIAPKMESWTGETRVRFTDFQVNEISKDGTVVHLKETKLVEPPAKSAPAPASAAATTSENPKSQDTKEASDVAQAPQGAEEPHGNGARQNGAAPPDAAPEIPEPAAADIQAITDITSAEFAESLVAIYQAAAAKKTIPPPARSPPLEDKDQRGQLHQLVRRVFHSLIDTTTDNSDPSLAGAIIVASGRPPRPSKAYSQANRMKTGNNRRNARGKVKAEGEGEYLHFTLYKENRDTMDAIHQLARAGRAKPQHFAFAGTKDRRAATSQRCSVRWLKAENLHGVQARVHGLVTGDYRYERHPLHLGGLQGNEFVITLKKCHLADPASEALPAAAREAAIRRAAETALESMVSRGWLNYFGHQRFGTYAVGTHDVGRLILQEDFAGAVDAILAYRPEVAQRAVDGEDPAEAHLRDELNRHRACMLFQTGDGAADDALHYLPRRFTAEGAVMRHLGRNPASRRDFHGALNAIPRQLRNMYLHAYQSYVWNHAASRRWALHGDAVVEGDLVVVAAPKPDTSVTDPELARAQQPDGQATSNSPNDDDDDEPDEPTAARALTAEEAASGRHTIHDVVLPSPGHAVLYPPNALGAFYASFMARPENGGLDPHSMARRHRDFSLPGTYRRLTARFLGAPAVEVRRYRDEEEQMHPTDLDRVRAAQAVEAQEAAAGRKRKWEAEQAQAQEQTQEQEQGPEGKKAKVEGQDDVIMGEAAEAVGASADAGKSASAVTAEAAKTAVSDEEKTKVAVIVKFQLGKSAYATVALRELMGEEDAGEQQTQETSA</sequence>
<dbReference type="InterPro" id="IPR001656">
    <property type="entry name" value="PsdUridine_synth_TruD"/>
</dbReference>
<name>A0A0G4MQ84_VERLO</name>
<feature type="compositionally biased region" description="Low complexity" evidence="3">
    <location>
        <begin position="159"/>
        <end position="172"/>
    </location>
</feature>
<dbReference type="InterPro" id="IPR042214">
    <property type="entry name" value="TruD_catalytic"/>
</dbReference>
<evidence type="ECO:0000256" key="1">
    <source>
        <dbReference type="ARBA" id="ARBA00007953"/>
    </source>
</evidence>
<evidence type="ECO:0000259" key="4">
    <source>
        <dbReference type="PROSITE" id="PS50984"/>
    </source>
</evidence>
<dbReference type="Proteomes" id="UP000045706">
    <property type="component" value="Unassembled WGS sequence"/>
</dbReference>
<accession>A0A0G4MQ84</accession>
<dbReference type="PANTHER" id="PTHR13326:SF21">
    <property type="entry name" value="PSEUDOURIDYLATE SYNTHASE PUS7L"/>
    <property type="match status" value="1"/>
</dbReference>
<reference evidence="6" key="1">
    <citation type="submission" date="2015-05" db="EMBL/GenBank/DDBJ databases">
        <authorList>
            <person name="Fogelqvist Johan"/>
        </authorList>
    </citation>
    <scope>NUCLEOTIDE SEQUENCE [LARGE SCALE GENOMIC DNA]</scope>
</reference>
<dbReference type="InterPro" id="IPR020103">
    <property type="entry name" value="PsdUridine_synth_cat_dom_sf"/>
</dbReference>
<feature type="compositionally biased region" description="Low complexity" evidence="3">
    <location>
        <begin position="209"/>
        <end position="218"/>
    </location>
</feature>
<evidence type="ECO:0000256" key="3">
    <source>
        <dbReference type="SAM" id="MobiDB-lite"/>
    </source>
</evidence>
<proteinExistence type="inferred from homology"/>
<dbReference type="GO" id="GO:0003723">
    <property type="term" value="F:RNA binding"/>
    <property type="evidence" value="ECO:0007669"/>
    <property type="project" value="InterPro"/>
</dbReference>
<feature type="region of interest" description="Disordered" evidence="3">
    <location>
        <begin position="15"/>
        <end position="37"/>
    </location>
</feature>
<feature type="region of interest" description="Disordered" evidence="3">
    <location>
        <begin position="830"/>
        <end position="852"/>
    </location>
</feature>
<dbReference type="Gene3D" id="3.30.2350.20">
    <property type="entry name" value="TruD, catalytic domain"/>
    <property type="match status" value="2"/>
</dbReference>
<evidence type="ECO:0000256" key="2">
    <source>
        <dbReference type="ARBA" id="ARBA00023235"/>
    </source>
</evidence>
<keyword evidence="2" id="KW-0413">Isomerase</keyword>
<feature type="region of interest" description="Disordered" evidence="3">
    <location>
        <begin position="154"/>
        <end position="218"/>
    </location>
</feature>
<dbReference type="PIRSF" id="PIRSF037016">
    <property type="entry name" value="Pseudouridin_synth_euk_prd"/>
    <property type="match status" value="1"/>
</dbReference>
<dbReference type="CDD" id="cd02576">
    <property type="entry name" value="PseudoU_synth_ScPUS7"/>
    <property type="match status" value="1"/>
</dbReference>
<feature type="compositionally biased region" description="Low complexity" evidence="3">
    <location>
        <begin position="830"/>
        <end position="849"/>
    </location>
</feature>
<dbReference type="AlphaFoldDB" id="A0A0G4MQ84"/>
<feature type="region of interest" description="Disordered" evidence="3">
    <location>
        <begin position="630"/>
        <end position="665"/>
    </location>
</feature>
<dbReference type="GO" id="GO:0001522">
    <property type="term" value="P:pseudouridine synthesis"/>
    <property type="evidence" value="ECO:0007669"/>
    <property type="project" value="InterPro"/>
</dbReference>
<feature type="region of interest" description="Disordered" evidence="3">
    <location>
        <begin position="775"/>
        <end position="813"/>
    </location>
</feature>
<feature type="compositionally biased region" description="Low complexity" evidence="3">
    <location>
        <begin position="791"/>
        <end position="803"/>
    </location>
</feature>
<protein>
    <recommendedName>
        <fullName evidence="4">TRUD domain-containing protein</fullName>
    </recommendedName>
</protein>
<dbReference type="SUPFAM" id="SSF55120">
    <property type="entry name" value="Pseudouridine synthase"/>
    <property type="match status" value="1"/>
</dbReference>
<feature type="domain" description="TRUD" evidence="4">
    <location>
        <begin position="469"/>
        <end position="742"/>
    </location>
</feature>
<evidence type="ECO:0000313" key="6">
    <source>
        <dbReference type="Proteomes" id="UP000045706"/>
    </source>
</evidence>
<dbReference type="PANTHER" id="PTHR13326">
    <property type="entry name" value="TRNA PSEUDOURIDINE SYNTHASE D"/>
    <property type="match status" value="1"/>
</dbReference>
<dbReference type="GO" id="GO:0009982">
    <property type="term" value="F:pseudouridine synthase activity"/>
    <property type="evidence" value="ECO:0007669"/>
    <property type="project" value="InterPro"/>
</dbReference>
<dbReference type="PROSITE" id="PS50984">
    <property type="entry name" value="TRUD"/>
    <property type="match status" value="1"/>
</dbReference>
<comment type="similarity">
    <text evidence="1">Belongs to the pseudouridine synthase TruD family.</text>
</comment>
<dbReference type="Pfam" id="PF01142">
    <property type="entry name" value="TruD"/>
    <property type="match status" value="1"/>
</dbReference>